<proteinExistence type="predicted"/>
<protein>
    <submittedName>
        <fullName evidence="1">Uncharacterized protein</fullName>
    </submittedName>
</protein>
<dbReference type="AlphaFoldDB" id="A0AAU8JDV4"/>
<gene>
    <name evidence="1" type="ORF">ABWT76_005033</name>
</gene>
<evidence type="ECO:0000313" key="1">
    <source>
        <dbReference type="EMBL" id="XCM36283.1"/>
    </source>
</evidence>
<dbReference type="RefSeq" id="WP_054464792.1">
    <property type="nucleotide sequence ID" value="NZ_CP159837.1"/>
</dbReference>
<dbReference type="EMBL" id="CP159837">
    <property type="protein sequence ID" value="XCM36283.1"/>
    <property type="molecule type" value="Genomic_DNA"/>
</dbReference>
<accession>A0AAU8JDV4</accession>
<name>A0AAU8JDV4_9CYAN</name>
<organism evidence="1">
    <name type="scientific">Planktothricoides raciborskii GIHE-MW2</name>
    <dbReference type="NCBI Taxonomy" id="2792601"/>
    <lineage>
        <taxon>Bacteria</taxon>
        <taxon>Bacillati</taxon>
        <taxon>Cyanobacteriota</taxon>
        <taxon>Cyanophyceae</taxon>
        <taxon>Oscillatoriophycideae</taxon>
        <taxon>Oscillatoriales</taxon>
        <taxon>Oscillatoriaceae</taxon>
        <taxon>Planktothricoides</taxon>
    </lineage>
</organism>
<sequence>MLSKKPGFWMADARSPLFWRKKTGFLHISSYLWDAIEETRFLGSEGAIAIIGEMSPLIFIL</sequence>
<reference evidence="1" key="1">
    <citation type="submission" date="2024-07" db="EMBL/GenBank/DDBJ databases">
        <authorList>
            <person name="Kim Y.J."/>
            <person name="Jeong J.Y."/>
        </authorList>
    </citation>
    <scope>NUCLEOTIDE SEQUENCE</scope>
    <source>
        <strain evidence="1">GIHE-MW2</strain>
    </source>
</reference>